<evidence type="ECO:0000256" key="1">
    <source>
        <dbReference type="SAM" id="SignalP"/>
    </source>
</evidence>
<keyword evidence="3" id="KW-1185">Reference proteome</keyword>
<evidence type="ECO:0000313" key="2">
    <source>
        <dbReference type="EMBL" id="GCE16232.1"/>
    </source>
</evidence>
<gene>
    <name evidence="2" type="ORF">KDK_00320</name>
</gene>
<reference evidence="3" key="1">
    <citation type="submission" date="2018-12" db="EMBL/GenBank/DDBJ databases">
        <title>Tengunoibacter tsumagoiensis gen. nov., sp. nov., Dictyobacter kobayashii sp. nov., D. alpinus sp. nov., and D. joshuensis sp. nov. and description of Dictyobacteraceae fam. nov. within the order Ktedonobacterales isolated from Tengu-no-mugimeshi.</title>
        <authorList>
            <person name="Wang C.M."/>
            <person name="Zheng Y."/>
            <person name="Sakai Y."/>
            <person name="Toyoda A."/>
            <person name="Minakuchi Y."/>
            <person name="Abe K."/>
            <person name="Yokota A."/>
            <person name="Yabe S."/>
        </authorList>
    </citation>
    <scope>NUCLEOTIDE SEQUENCE [LARGE SCALE GENOMIC DNA]</scope>
    <source>
        <strain evidence="3">Uno11</strain>
    </source>
</reference>
<comment type="caution">
    <text evidence="2">The sequence shown here is derived from an EMBL/GenBank/DDBJ whole genome shotgun (WGS) entry which is preliminary data.</text>
</comment>
<keyword evidence="1" id="KW-0732">Signal</keyword>
<name>A0A402AAM4_9CHLR</name>
<dbReference type="EMBL" id="BIFS01000001">
    <property type="protein sequence ID" value="GCE16232.1"/>
    <property type="molecule type" value="Genomic_DNA"/>
</dbReference>
<dbReference type="Proteomes" id="UP000287188">
    <property type="component" value="Unassembled WGS sequence"/>
</dbReference>
<evidence type="ECO:0000313" key="3">
    <source>
        <dbReference type="Proteomes" id="UP000287188"/>
    </source>
</evidence>
<sequence>MFKGIFRLFFALICSAFVMTSNVAFAHPIGQQHDSNIIVQTNTQTIPNATAADIAVVCPFGRIAIGGGGAIGTGGIQGGAITTTGPFPATMLNNPTGWHVIVTNLSGVALPGTAWVLCVPRS</sequence>
<accession>A0A402AAM4</accession>
<dbReference type="AlphaFoldDB" id="A0A402AAM4"/>
<proteinExistence type="predicted"/>
<organism evidence="2 3">
    <name type="scientific">Dictyobacter kobayashii</name>
    <dbReference type="NCBI Taxonomy" id="2014872"/>
    <lineage>
        <taxon>Bacteria</taxon>
        <taxon>Bacillati</taxon>
        <taxon>Chloroflexota</taxon>
        <taxon>Ktedonobacteria</taxon>
        <taxon>Ktedonobacterales</taxon>
        <taxon>Dictyobacteraceae</taxon>
        <taxon>Dictyobacter</taxon>
    </lineage>
</organism>
<feature type="signal peptide" evidence="1">
    <location>
        <begin position="1"/>
        <end position="26"/>
    </location>
</feature>
<protein>
    <submittedName>
        <fullName evidence="2">Uncharacterized protein</fullName>
    </submittedName>
</protein>
<feature type="chain" id="PRO_5019473238" evidence="1">
    <location>
        <begin position="27"/>
        <end position="122"/>
    </location>
</feature>